<dbReference type="EMBL" id="JBBKZU010000010">
    <property type="protein sequence ID" value="MEJ8813895.1"/>
    <property type="molecule type" value="Genomic_DNA"/>
</dbReference>
<organism evidence="3 4">
    <name type="scientific">Variovorax ureilyticus</name>
    <dbReference type="NCBI Taxonomy" id="1836198"/>
    <lineage>
        <taxon>Bacteria</taxon>
        <taxon>Pseudomonadati</taxon>
        <taxon>Pseudomonadota</taxon>
        <taxon>Betaproteobacteria</taxon>
        <taxon>Burkholderiales</taxon>
        <taxon>Comamonadaceae</taxon>
        <taxon>Variovorax</taxon>
    </lineage>
</organism>
<protein>
    <submittedName>
        <fullName evidence="3">FHA domain-containing protein</fullName>
    </submittedName>
</protein>
<dbReference type="SUPFAM" id="SSF49879">
    <property type="entry name" value="SMAD/FHA domain"/>
    <property type="match status" value="1"/>
</dbReference>
<proteinExistence type="predicted"/>
<dbReference type="InterPro" id="IPR008984">
    <property type="entry name" value="SMAD_FHA_dom_sf"/>
</dbReference>
<feature type="domain" description="FHA" evidence="2">
    <location>
        <begin position="23"/>
        <end position="72"/>
    </location>
</feature>
<feature type="region of interest" description="Disordered" evidence="1">
    <location>
        <begin position="102"/>
        <end position="136"/>
    </location>
</feature>
<evidence type="ECO:0000313" key="3">
    <source>
        <dbReference type="EMBL" id="MEJ8813895.1"/>
    </source>
</evidence>
<sequence>MPQLMLTTLSGETTQITLSPNENTLGRGPRNDIVIDSPQASRVHAVITVEPAFVTIRDLGSRNGTFVNDYRVESQLLVHDDTIRLGSYEMRFVSGDQEFSHVEAERVSTEPRLLLNPDPEDAPTAPEPPITTPGKP</sequence>
<dbReference type="SMART" id="SM00240">
    <property type="entry name" value="FHA"/>
    <property type="match status" value="1"/>
</dbReference>
<dbReference type="Gene3D" id="2.60.200.20">
    <property type="match status" value="1"/>
</dbReference>
<dbReference type="CDD" id="cd00060">
    <property type="entry name" value="FHA"/>
    <property type="match status" value="1"/>
</dbReference>
<reference evidence="3 4" key="1">
    <citation type="submission" date="2024-03" db="EMBL/GenBank/DDBJ databases">
        <title>Novel species of the genus Variovorax.</title>
        <authorList>
            <person name="Liu Q."/>
            <person name="Xin Y.-H."/>
        </authorList>
    </citation>
    <scope>NUCLEOTIDE SEQUENCE [LARGE SCALE GENOMIC DNA]</scope>
    <source>
        <strain evidence="3 4">KACC 18899</strain>
    </source>
</reference>
<evidence type="ECO:0000259" key="2">
    <source>
        <dbReference type="PROSITE" id="PS50006"/>
    </source>
</evidence>
<dbReference type="PANTHER" id="PTHR23308">
    <property type="entry name" value="NUCLEAR INHIBITOR OF PROTEIN PHOSPHATASE-1"/>
    <property type="match status" value="1"/>
</dbReference>
<dbReference type="PROSITE" id="PS50006">
    <property type="entry name" value="FHA_DOMAIN"/>
    <property type="match status" value="1"/>
</dbReference>
<comment type="caution">
    <text evidence="3">The sequence shown here is derived from an EMBL/GenBank/DDBJ whole genome shotgun (WGS) entry which is preliminary data.</text>
</comment>
<dbReference type="RefSeq" id="WP_340359118.1">
    <property type="nucleotide sequence ID" value="NZ_JBBKZU010000010.1"/>
</dbReference>
<name>A0ABU8VK07_9BURK</name>
<dbReference type="Pfam" id="PF00498">
    <property type="entry name" value="FHA"/>
    <property type="match status" value="1"/>
</dbReference>
<gene>
    <name evidence="3" type="ORF">WKW77_22605</name>
</gene>
<accession>A0ABU8VK07</accession>
<evidence type="ECO:0000313" key="4">
    <source>
        <dbReference type="Proteomes" id="UP001365846"/>
    </source>
</evidence>
<dbReference type="Proteomes" id="UP001365846">
    <property type="component" value="Unassembled WGS sequence"/>
</dbReference>
<keyword evidence="4" id="KW-1185">Reference proteome</keyword>
<evidence type="ECO:0000256" key="1">
    <source>
        <dbReference type="SAM" id="MobiDB-lite"/>
    </source>
</evidence>
<dbReference type="InterPro" id="IPR050923">
    <property type="entry name" value="Cell_Proc_Reg/RNA_Proc"/>
</dbReference>
<dbReference type="InterPro" id="IPR000253">
    <property type="entry name" value="FHA_dom"/>
</dbReference>
<feature type="compositionally biased region" description="Pro residues" evidence="1">
    <location>
        <begin position="125"/>
        <end position="136"/>
    </location>
</feature>